<dbReference type="Pfam" id="PF02366">
    <property type="entry name" value="PMT"/>
    <property type="match status" value="1"/>
</dbReference>
<feature type="domain" description="MIR" evidence="16">
    <location>
        <begin position="411"/>
        <end position="469"/>
    </location>
</feature>
<comment type="catalytic activity">
    <reaction evidence="13 14">
        <text>a di-trans,poly-cis-dolichyl beta-D-mannosyl phosphate + L-seryl-[protein] = 3-O-(alpha-D-mannosyl)-L-seryl-[protein] + a di-trans,poly-cis-dolichyl phosphate + H(+)</text>
        <dbReference type="Rhea" id="RHEA:17377"/>
        <dbReference type="Rhea" id="RHEA-COMP:9863"/>
        <dbReference type="Rhea" id="RHEA-COMP:13546"/>
        <dbReference type="Rhea" id="RHEA-COMP:19498"/>
        <dbReference type="Rhea" id="RHEA-COMP:19501"/>
        <dbReference type="ChEBI" id="CHEBI:15378"/>
        <dbReference type="ChEBI" id="CHEBI:29999"/>
        <dbReference type="ChEBI" id="CHEBI:57683"/>
        <dbReference type="ChEBI" id="CHEBI:58211"/>
        <dbReference type="ChEBI" id="CHEBI:137321"/>
        <dbReference type="EC" id="2.4.1.109"/>
    </reaction>
</comment>
<dbReference type="FunFam" id="2.80.10.50:FF:000012">
    <property type="entry name" value="Protein O-mannosyl-transferase 1"/>
    <property type="match status" value="1"/>
</dbReference>
<evidence type="ECO:0000256" key="14">
    <source>
        <dbReference type="RuleBase" id="RU367007"/>
    </source>
</evidence>
<dbReference type="PROSITE" id="PS50919">
    <property type="entry name" value="MIR"/>
    <property type="match status" value="3"/>
</dbReference>
<evidence type="ECO:0000256" key="13">
    <source>
        <dbReference type="ARBA" id="ARBA00045102"/>
    </source>
</evidence>
<evidence type="ECO:0000256" key="8">
    <source>
        <dbReference type="ARBA" id="ARBA00022737"/>
    </source>
</evidence>
<dbReference type="InterPro" id="IPR036300">
    <property type="entry name" value="MIR_dom_sf"/>
</dbReference>
<evidence type="ECO:0000313" key="17">
    <source>
        <dbReference type="EMBL" id="KAJ3257184.1"/>
    </source>
</evidence>
<dbReference type="Gene3D" id="2.80.10.50">
    <property type="match status" value="1"/>
</dbReference>
<evidence type="ECO:0000256" key="5">
    <source>
        <dbReference type="ARBA" id="ARBA00022676"/>
    </source>
</evidence>
<keyword evidence="10 14" id="KW-1133">Transmembrane helix</keyword>
<dbReference type="Pfam" id="PF02815">
    <property type="entry name" value="MIR"/>
    <property type="match status" value="1"/>
</dbReference>
<name>A0AAD5UGM5_9FUNG</name>
<evidence type="ECO:0000256" key="15">
    <source>
        <dbReference type="SAM" id="SignalP"/>
    </source>
</evidence>
<feature type="transmembrane region" description="Helical" evidence="14">
    <location>
        <begin position="220"/>
        <end position="249"/>
    </location>
</feature>
<dbReference type="InterPro" id="IPR003342">
    <property type="entry name" value="ArnT-like_N"/>
</dbReference>
<feature type="domain" description="MIR" evidence="16">
    <location>
        <begin position="348"/>
        <end position="403"/>
    </location>
</feature>
<evidence type="ECO:0000256" key="12">
    <source>
        <dbReference type="ARBA" id="ARBA00045085"/>
    </source>
</evidence>
<comment type="caution">
    <text evidence="17">The sequence shown here is derived from an EMBL/GenBank/DDBJ whole genome shotgun (WGS) entry which is preliminary data.</text>
</comment>
<organism evidence="17 18">
    <name type="scientific">Boothiomyces macroporosus</name>
    <dbReference type="NCBI Taxonomy" id="261099"/>
    <lineage>
        <taxon>Eukaryota</taxon>
        <taxon>Fungi</taxon>
        <taxon>Fungi incertae sedis</taxon>
        <taxon>Chytridiomycota</taxon>
        <taxon>Chytridiomycota incertae sedis</taxon>
        <taxon>Chytridiomycetes</taxon>
        <taxon>Rhizophydiales</taxon>
        <taxon>Terramycetaceae</taxon>
        <taxon>Boothiomyces</taxon>
    </lineage>
</organism>
<comment type="similarity">
    <text evidence="3 14">Belongs to the glycosyltransferase 39 family.</text>
</comment>
<evidence type="ECO:0000256" key="10">
    <source>
        <dbReference type="ARBA" id="ARBA00022989"/>
    </source>
</evidence>
<evidence type="ECO:0000256" key="1">
    <source>
        <dbReference type="ARBA" id="ARBA00004477"/>
    </source>
</evidence>
<keyword evidence="6 14" id="KW-0808">Transferase</keyword>
<evidence type="ECO:0000313" key="18">
    <source>
        <dbReference type="Proteomes" id="UP001210925"/>
    </source>
</evidence>
<reference evidence="17" key="1">
    <citation type="submission" date="2020-05" db="EMBL/GenBank/DDBJ databases">
        <title>Phylogenomic resolution of chytrid fungi.</title>
        <authorList>
            <person name="Stajich J.E."/>
            <person name="Amses K."/>
            <person name="Simmons R."/>
            <person name="Seto K."/>
            <person name="Myers J."/>
            <person name="Bonds A."/>
            <person name="Quandt C.A."/>
            <person name="Barry K."/>
            <person name="Liu P."/>
            <person name="Grigoriev I."/>
            <person name="Longcore J.E."/>
            <person name="James T.Y."/>
        </authorList>
    </citation>
    <scope>NUCLEOTIDE SEQUENCE</scope>
    <source>
        <strain evidence="17">PLAUS21</strain>
    </source>
</reference>
<dbReference type="GO" id="GO:0004169">
    <property type="term" value="F:dolichyl-phosphate-mannose-protein mannosyltransferase activity"/>
    <property type="evidence" value="ECO:0007669"/>
    <property type="project" value="UniProtKB-UniRule"/>
</dbReference>
<keyword evidence="7 14" id="KW-0812">Transmembrane</keyword>
<evidence type="ECO:0000256" key="7">
    <source>
        <dbReference type="ARBA" id="ARBA00022692"/>
    </source>
</evidence>
<keyword evidence="18" id="KW-1185">Reference proteome</keyword>
<dbReference type="PANTHER" id="PTHR10050:SF46">
    <property type="entry name" value="PROTEIN O-MANNOSYL-TRANSFERASE 2"/>
    <property type="match status" value="1"/>
</dbReference>
<feature type="transmembrane region" description="Helical" evidence="14">
    <location>
        <begin position="548"/>
        <end position="567"/>
    </location>
</feature>
<evidence type="ECO:0000256" key="3">
    <source>
        <dbReference type="ARBA" id="ARBA00007222"/>
    </source>
</evidence>
<dbReference type="SUPFAM" id="SSF82109">
    <property type="entry name" value="MIR domain"/>
    <property type="match status" value="1"/>
</dbReference>
<feature type="transmembrane region" description="Helical" evidence="14">
    <location>
        <begin position="86"/>
        <end position="104"/>
    </location>
</feature>
<dbReference type="InterPro" id="IPR016093">
    <property type="entry name" value="MIR_motif"/>
</dbReference>
<sequence>MIVCLILTAIALWTRLYKISFSDYVVWDEAHFGKFAGYYIKHTFYFDVHPPLGKMLNAFAGTLGGFNGKFEFESGAKYPEEVSYGVMRFVNGLFGAFCTPLAYWTAIHLRLSHGAAILLAVMTIVDNAWATITRFILLDAMLLFFTCFAVYCVCVFRTYQNTDVFSPEWFGWLLLSGISLGLVSSVKWVGLFSIALVGLHTIEDLWELYGNIKLTLKTQVIHWGSRVLCLIIVPILVYMFSFVLHFAILSHSGPGDAQMSSLFQAGLGGNDFSSNPLTLAYGSKITLKNNARGGGLLHSHVQRFPEGSEQQQVTTYSHKDANNEWIVEKYWDAPPRNEDDPPEFVKDGDIIRLGNFFFIPVHEQTSKNLHSHKVDAPVTSSEYEVSGYGAFNDTNDHWRIEKVDDIHDNSHNEFRSLTTRFKLIHVNLGCALRSDGVTLPEWGFKQGEVVCQKKPDPSAKPEMWNIELHVNPKLPPGGMNAYRSSFLRDFIDLNVAMWSSNNALTPDPFKEMGQLESKPYHWPFLLRGLRICGWGDTDVKYYLLGNPLIWWSTTASLVGLIVTIIVYTIRRARGLKDFNPDEWADFLFQAEIGLLGWFLHYIPFYIMGRVM</sequence>
<dbReference type="SMART" id="SM00472">
    <property type="entry name" value="MIR"/>
    <property type="match status" value="3"/>
</dbReference>
<comment type="function">
    <text evidence="14">Transfers mannose from Dol-P-mannose to Ser or Thr residues on proteins.</text>
</comment>
<accession>A0AAD5UGM5</accession>
<keyword evidence="5 14" id="KW-0328">Glycosyltransferase</keyword>
<keyword evidence="9 14" id="KW-0256">Endoplasmic reticulum</keyword>
<feature type="transmembrane region" description="Helical" evidence="14">
    <location>
        <begin position="135"/>
        <end position="157"/>
    </location>
</feature>
<evidence type="ECO:0000256" key="6">
    <source>
        <dbReference type="ARBA" id="ARBA00022679"/>
    </source>
</evidence>
<dbReference type="InterPro" id="IPR032421">
    <property type="entry name" value="PMT_4TMC"/>
</dbReference>
<evidence type="ECO:0000256" key="4">
    <source>
        <dbReference type="ARBA" id="ARBA00012839"/>
    </source>
</evidence>
<feature type="domain" description="MIR" evidence="16">
    <location>
        <begin position="276"/>
        <end position="330"/>
    </location>
</feature>
<comment type="pathway">
    <text evidence="2 14">Protein modification; protein glycosylation.</text>
</comment>
<comment type="subcellular location">
    <subcellularLocation>
        <location evidence="1 14">Endoplasmic reticulum membrane</location>
        <topology evidence="1 14">Multi-pass membrane protein</topology>
    </subcellularLocation>
</comment>
<evidence type="ECO:0000259" key="16">
    <source>
        <dbReference type="PROSITE" id="PS50919"/>
    </source>
</evidence>
<gene>
    <name evidence="17" type="primary">PMT2</name>
    <name evidence="17" type="ORF">HK103_004882</name>
</gene>
<feature type="transmembrane region" description="Helical" evidence="14">
    <location>
        <begin position="111"/>
        <end position="129"/>
    </location>
</feature>
<dbReference type="InterPro" id="IPR027005">
    <property type="entry name" value="PMT-like"/>
</dbReference>
<dbReference type="PANTHER" id="PTHR10050">
    <property type="entry name" value="DOLICHYL-PHOSPHATE-MANNOSE--PROTEIN MANNOSYLTRANSFERASE"/>
    <property type="match status" value="1"/>
</dbReference>
<dbReference type="GO" id="GO:0005789">
    <property type="term" value="C:endoplasmic reticulum membrane"/>
    <property type="evidence" value="ECO:0007669"/>
    <property type="project" value="UniProtKB-SubCell"/>
</dbReference>
<dbReference type="EMBL" id="JADGKB010000041">
    <property type="protein sequence ID" value="KAJ3257184.1"/>
    <property type="molecule type" value="Genomic_DNA"/>
</dbReference>
<feature type="transmembrane region" description="Helical" evidence="14">
    <location>
        <begin position="169"/>
        <end position="200"/>
    </location>
</feature>
<evidence type="ECO:0000256" key="11">
    <source>
        <dbReference type="ARBA" id="ARBA00023136"/>
    </source>
</evidence>
<evidence type="ECO:0000256" key="9">
    <source>
        <dbReference type="ARBA" id="ARBA00022824"/>
    </source>
</evidence>
<dbReference type="Proteomes" id="UP001210925">
    <property type="component" value="Unassembled WGS sequence"/>
</dbReference>
<dbReference type="Pfam" id="PF16192">
    <property type="entry name" value="PMT_4TMC"/>
    <property type="match status" value="1"/>
</dbReference>
<keyword evidence="11 14" id="KW-0472">Membrane</keyword>
<feature type="transmembrane region" description="Helical" evidence="14">
    <location>
        <begin position="587"/>
        <end position="606"/>
    </location>
</feature>
<feature type="chain" id="PRO_5042168521" description="Dolichyl-phosphate-mannose--protein mannosyltransferase" evidence="15">
    <location>
        <begin position="17"/>
        <end position="611"/>
    </location>
</feature>
<keyword evidence="15" id="KW-0732">Signal</keyword>
<dbReference type="AlphaFoldDB" id="A0AAD5UGM5"/>
<dbReference type="EC" id="2.4.1.109" evidence="4 14"/>
<protein>
    <recommendedName>
        <fullName evidence="4 14">Dolichyl-phosphate-mannose--protein mannosyltransferase</fullName>
        <ecNumber evidence="4 14">2.4.1.109</ecNumber>
    </recommendedName>
</protein>
<feature type="signal peptide" evidence="15">
    <location>
        <begin position="1"/>
        <end position="16"/>
    </location>
</feature>
<proteinExistence type="inferred from homology"/>
<keyword evidence="8" id="KW-0677">Repeat</keyword>
<evidence type="ECO:0000256" key="2">
    <source>
        <dbReference type="ARBA" id="ARBA00004922"/>
    </source>
</evidence>
<comment type="catalytic activity">
    <reaction evidence="12 14">
        <text>a di-trans,poly-cis-dolichyl beta-D-mannosyl phosphate + L-threonyl-[protein] = 3-O-(alpha-D-mannosyl)-L-threonyl-[protein] + a di-trans,poly-cis-dolichyl phosphate + H(+)</text>
        <dbReference type="Rhea" id="RHEA:53396"/>
        <dbReference type="Rhea" id="RHEA-COMP:11060"/>
        <dbReference type="Rhea" id="RHEA-COMP:13547"/>
        <dbReference type="Rhea" id="RHEA-COMP:19498"/>
        <dbReference type="Rhea" id="RHEA-COMP:19501"/>
        <dbReference type="ChEBI" id="CHEBI:15378"/>
        <dbReference type="ChEBI" id="CHEBI:30013"/>
        <dbReference type="ChEBI" id="CHEBI:57683"/>
        <dbReference type="ChEBI" id="CHEBI:58211"/>
        <dbReference type="ChEBI" id="CHEBI:137323"/>
        <dbReference type="EC" id="2.4.1.109"/>
    </reaction>
</comment>